<accession>A0A7I7JHM2</accession>
<dbReference type="KEGG" id="mnm:MNVM_05070"/>
<gene>
    <name evidence="1" type="ORF">MNVM_05070</name>
</gene>
<evidence type="ECO:0000313" key="1">
    <source>
        <dbReference type="EMBL" id="BBX11426.1"/>
    </source>
</evidence>
<dbReference type="AlphaFoldDB" id="A0A7I7JHM2"/>
<organism evidence="1 2">
    <name type="scientific">Mycobacterium novum</name>
    <dbReference type="NCBI Taxonomy" id="2492438"/>
    <lineage>
        <taxon>Bacteria</taxon>
        <taxon>Bacillati</taxon>
        <taxon>Actinomycetota</taxon>
        <taxon>Actinomycetes</taxon>
        <taxon>Mycobacteriales</taxon>
        <taxon>Mycobacteriaceae</taxon>
        <taxon>Mycobacterium</taxon>
    </lineage>
</organism>
<keyword evidence="2" id="KW-1185">Reference proteome</keyword>
<dbReference type="EMBL" id="AP022562">
    <property type="protein sequence ID" value="BBX11426.1"/>
    <property type="molecule type" value="Genomic_DNA"/>
</dbReference>
<dbReference type="Proteomes" id="UP000466997">
    <property type="component" value="Chromosome"/>
</dbReference>
<protein>
    <submittedName>
        <fullName evidence="1">Uncharacterized protein</fullName>
    </submittedName>
</protein>
<evidence type="ECO:0000313" key="2">
    <source>
        <dbReference type="Proteomes" id="UP000466997"/>
    </source>
</evidence>
<name>A0A7I7JHM2_9MYCO</name>
<proteinExistence type="predicted"/>
<reference evidence="1 2" key="1">
    <citation type="journal article" date="2019" name="Emerg. Microbes Infect.">
        <title>Comprehensive subspecies identification of 175 nontuberculous mycobacteria species based on 7547 genomic profiles.</title>
        <authorList>
            <person name="Matsumoto Y."/>
            <person name="Kinjo T."/>
            <person name="Motooka D."/>
            <person name="Nabeya D."/>
            <person name="Jung N."/>
            <person name="Uechi K."/>
            <person name="Horii T."/>
            <person name="Iida T."/>
            <person name="Fujita J."/>
            <person name="Nakamura S."/>
        </authorList>
    </citation>
    <scope>NUCLEOTIDE SEQUENCE [LARGE SCALE GENOMIC DNA]</scope>
    <source>
        <strain evidence="1 2">JCM 6391</strain>
    </source>
</reference>
<sequence length="75" mass="7615">MTVPPGDATIVGDDAAAIAVDQAADEFLGGLVDEVFLPRLQPDRPVVLLAGAVLREEARPVLGVQVDIGAVVGAP</sequence>